<accession>T1KH77</accession>
<gene>
    <name evidence="8" type="primary">107364098</name>
</gene>
<dbReference type="InterPro" id="IPR036390">
    <property type="entry name" value="WH_DNA-bd_sf"/>
</dbReference>
<evidence type="ECO:0000256" key="2">
    <source>
        <dbReference type="ARBA" id="ARBA00006403"/>
    </source>
</evidence>
<dbReference type="EnsemblMetazoa" id="tetur11g03380.1">
    <property type="protein sequence ID" value="tetur11g03380.1"/>
    <property type="gene ID" value="tetur11g03380"/>
</dbReference>
<evidence type="ECO:0000256" key="6">
    <source>
        <dbReference type="SAM" id="MobiDB-lite"/>
    </source>
</evidence>
<dbReference type="SMART" id="SM00415">
    <property type="entry name" value="HSF"/>
    <property type="match status" value="1"/>
</dbReference>
<dbReference type="eggNOG" id="KOG0627">
    <property type="taxonomic scope" value="Eukaryota"/>
</dbReference>
<dbReference type="InterPro" id="IPR000232">
    <property type="entry name" value="HSF_DNA-bd"/>
</dbReference>
<evidence type="ECO:0000313" key="8">
    <source>
        <dbReference type="EnsemblMetazoa" id="tetur11g03380.1"/>
    </source>
</evidence>
<dbReference type="PANTHER" id="PTHR10015:SF465">
    <property type="entry name" value="HSF-TYPE DNA-BINDING DOMAIN-CONTAINING PROTEIN"/>
    <property type="match status" value="1"/>
</dbReference>
<dbReference type="OMA" id="SPITRTE"/>
<dbReference type="STRING" id="32264.T1KH77"/>
<evidence type="ECO:0000256" key="1">
    <source>
        <dbReference type="ARBA" id="ARBA00004123"/>
    </source>
</evidence>
<dbReference type="OrthoDB" id="6418155at2759"/>
<protein>
    <recommendedName>
        <fullName evidence="7">HSF-type DNA-binding domain-containing protein</fullName>
    </recommendedName>
</protein>
<feature type="domain" description="HSF-type DNA-binding" evidence="7">
    <location>
        <begin position="38"/>
        <end position="136"/>
    </location>
</feature>
<dbReference type="InterPro" id="IPR036388">
    <property type="entry name" value="WH-like_DNA-bd_sf"/>
</dbReference>
<reference evidence="8" key="2">
    <citation type="submission" date="2015-06" db="UniProtKB">
        <authorList>
            <consortium name="EnsemblMetazoa"/>
        </authorList>
    </citation>
    <scope>IDENTIFICATION</scope>
</reference>
<dbReference type="GO" id="GO:0003700">
    <property type="term" value="F:DNA-binding transcription factor activity"/>
    <property type="evidence" value="ECO:0007669"/>
    <property type="project" value="InterPro"/>
</dbReference>
<organism evidence="8 9">
    <name type="scientific">Tetranychus urticae</name>
    <name type="common">Two-spotted spider mite</name>
    <dbReference type="NCBI Taxonomy" id="32264"/>
    <lineage>
        <taxon>Eukaryota</taxon>
        <taxon>Metazoa</taxon>
        <taxon>Ecdysozoa</taxon>
        <taxon>Arthropoda</taxon>
        <taxon>Chelicerata</taxon>
        <taxon>Arachnida</taxon>
        <taxon>Acari</taxon>
        <taxon>Acariformes</taxon>
        <taxon>Trombidiformes</taxon>
        <taxon>Prostigmata</taxon>
        <taxon>Eleutherengona</taxon>
        <taxon>Raphignathae</taxon>
        <taxon>Tetranychoidea</taxon>
        <taxon>Tetranychidae</taxon>
        <taxon>Tetranychus</taxon>
    </lineage>
</organism>
<keyword evidence="9" id="KW-1185">Reference proteome</keyword>
<feature type="region of interest" description="Disordered" evidence="6">
    <location>
        <begin position="144"/>
        <end position="209"/>
    </location>
</feature>
<feature type="compositionally biased region" description="Polar residues" evidence="6">
    <location>
        <begin position="174"/>
        <end position="200"/>
    </location>
</feature>
<dbReference type="GO" id="GO:0043565">
    <property type="term" value="F:sequence-specific DNA binding"/>
    <property type="evidence" value="ECO:0007669"/>
    <property type="project" value="InterPro"/>
</dbReference>
<dbReference type="PANTHER" id="PTHR10015">
    <property type="entry name" value="HEAT SHOCK TRANSCRIPTION FACTOR"/>
    <property type="match status" value="1"/>
</dbReference>
<sequence>MVLTRSKSLQLLKHKQSTCHQPIFKQQTKTNSKKFPKTPNKFPLKLWDIVESKEIQAVEWRKDGTAIGIDPVEFQYILRTNQLGFKTVILKAFLRQLNIYGFRKVNSETNYLEYEHPFFRKNKPILSKVLRNVSYKNELDQPQITSITSSQESGIEVKKENSIGEENLSEDPESTTPYTQDSETLTEKTPNLSQKKNLNSDFGEAKASSPKTVQIEASKAPESVYVHYNYYGKTRNGKLKETKSCWDATFAEDLPANAYFF</sequence>
<feature type="compositionally biased region" description="Polar residues" evidence="6">
    <location>
        <begin position="144"/>
        <end position="153"/>
    </location>
</feature>
<dbReference type="AlphaFoldDB" id="T1KH77"/>
<evidence type="ECO:0000256" key="4">
    <source>
        <dbReference type="ARBA" id="ARBA00023242"/>
    </source>
</evidence>
<evidence type="ECO:0000256" key="3">
    <source>
        <dbReference type="ARBA" id="ARBA00023125"/>
    </source>
</evidence>
<evidence type="ECO:0000313" key="9">
    <source>
        <dbReference type="Proteomes" id="UP000015104"/>
    </source>
</evidence>
<dbReference type="Proteomes" id="UP000015104">
    <property type="component" value="Unassembled WGS sequence"/>
</dbReference>
<dbReference type="EMBL" id="CAEY01000073">
    <property type="status" value="NOT_ANNOTATED_CDS"/>
    <property type="molecule type" value="Genomic_DNA"/>
</dbReference>
<comment type="similarity">
    <text evidence="2 5">Belongs to the HSF family.</text>
</comment>
<proteinExistence type="inferred from homology"/>
<dbReference type="Gene3D" id="1.10.10.10">
    <property type="entry name" value="Winged helix-like DNA-binding domain superfamily/Winged helix DNA-binding domain"/>
    <property type="match status" value="1"/>
</dbReference>
<evidence type="ECO:0000256" key="5">
    <source>
        <dbReference type="RuleBase" id="RU004020"/>
    </source>
</evidence>
<reference evidence="9" key="1">
    <citation type="submission" date="2011-08" db="EMBL/GenBank/DDBJ databases">
        <authorList>
            <person name="Rombauts S."/>
        </authorList>
    </citation>
    <scope>NUCLEOTIDE SEQUENCE</scope>
    <source>
        <strain evidence="9">London</strain>
    </source>
</reference>
<evidence type="ECO:0000259" key="7">
    <source>
        <dbReference type="SMART" id="SM00415"/>
    </source>
</evidence>
<keyword evidence="3" id="KW-0238">DNA-binding</keyword>
<dbReference type="SUPFAM" id="SSF46785">
    <property type="entry name" value="Winged helix' DNA-binding domain"/>
    <property type="match status" value="1"/>
</dbReference>
<name>T1KH77_TETUR</name>
<dbReference type="GO" id="GO:0005634">
    <property type="term" value="C:nucleus"/>
    <property type="evidence" value="ECO:0007669"/>
    <property type="project" value="UniProtKB-SubCell"/>
</dbReference>
<comment type="subcellular location">
    <subcellularLocation>
        <location evidence="1">Nucleus</location>
    </subcellularLocation>
</comment>
<dbReference type="HOGENOM" id="CLU_1066804_0_0_1"/>
<dbReference type="KEGG" id="tut:107364098"/>
<keyword evidence="4" id="KW-0539">Nucleus</keyword>
<dbReference type="Pfam" id="PF00447">
    <property type="entry name" value="HSF_DNA-bind"/>
    <property type="match status" value="1"/>
</dbReference>